<dbReference type="RefSeq" id="WP_302076498.1">
    <property type="nucleotide sequence ID" value="NZ_JAUKWQ010000002.1"/>
</dbReference>
<dbReference type="CDD" id="cd02933">
    <property type="entry name" value="OYE_like_FMN"/>
    <property type="match status" value="1"/>
</dbReference>
<dbReference type="InterPro" id="IPR045247">
    <property type="entry name" value="Oye-like"/>
</dbReference>
<reference evidence="2" key="2">
    <citation type="submission" date="2023-07" db="EMBL/GenBank/DDBJ databases">
        <authorList>
            <person name="Sun H."/>
        </authorList>
    </citation>
    <scope>NUCLEOTIDE SEQUENCE</scope>
    <source>
        <strain evidence="2">05753</strain>
    </source>
</reference>
<feature type="domain" description="NADH:flavin oxidoreductase/NADH oxidase N-terminal" evidence="1">
    <location>
        <begin position="4"/>
        <end position="345"/>
    </location>
</feature>
<organism evidence="2 3">
    <name type="scientific">Rhizobium oryzicola</name>
    <dbReference type="NCBI Taxonomy" id="1232668"/>
    <lineage>
        <taxon>Bacteria</taxon>
        <taxon>Pseudomonadati</taxon>
        <taxon>Pseudomonadota</taxon>
        <taxon>Alphaproteobacteria</taxon>
        <taxon>Hyphomicrobiales</taxon>
        <taxon>Rhizobiaceae</taxon>
        <taxon>Rhizobium/Agrobacterium group</taxon>
        <taxon>Rhizobium</taxon>
    </lineage>
</organism>
<accession>A0ABT8SV92</accession>
<dbReference type="Gene3D" id="3.20.20.70">
    <property type="entry name" value="Aldolase class I"/>
    <property type="match status" value="1"/>
</dbReference>
<dbReference type="Proteomes" id="UP001169006">
    <property type="component" value="Unassembled WGS sequence"/>
</dbReference>
<dbReference type="EMBL" id="JAUKWQ010000002">
    <property type="protein sequence ID" value="MDO1582359.1"/>
    <property type="molecule type" value="Genomic_DNA"/>
</dbReference>
<sequence length="376" mass="39616">MPTLFDAVTFGDLELKNRIVMAPLTRNRSPKAVPNDLNVTYYDQRATAGLIVSEGTAITQQGQGYADVPGLYAPGAVEGWKKVTDAVHKKGGKIVTQLWHVGRISHVSLQPNGGAPVAPSAIVAKSKTYILNEDGSGGFAATSEPRALELSEIPGIVEDFAKAARAAAEAGFDGVEIHGANGYLLDQFLKDGANKRTDAYGGSIENRVRLTLEVVDAVAGAIGAGRVGIRLSPTTPANDVTDSNPQAVFNHLVAELAKRNLAFIHVIEGATGGDRAHQYAGTSFDYDAFKAAYVNAGGKGAWLLNNGYTAETAKEAIETGKADLVSFGKPFIANPDLVERIRTGAAWNQIDQATLYGGGAKGYTDYPTLQQAEAAE</sequence>
<dbReference type="SUPFAM" id="SSF51395">
    <property type="entry name" value="FMN-linked oxidoreductases"/>
    <property type="match status" value="1"/>
</dbReference>
<evidence type="ECO:0000259" key="1">
    <source>
        <dbReference type="Pfam" id="PF00724"/>
    </source>
</evidence>
<dbReference type="PANTHER" id="PTHR22893">
    <property type="entry name" value="NADH OXIDOREDUCTASE-RELATED"/>
    <property type="match status" value="1"/>
</dbReference>
<comment type="caution">
    <text evidence="2">The sequence shown here is derived from an EMBL/GenBank/DDBJ whole genome shotgun (WGS) entry which is preliminary data.</text>
</comment>
<gene>
    <name evidence="2" type="ORF">Q2T52_09630</name>
</gene>
<protein>
    <submittedName>
        <fullName evidence="2">Alkene reductase</fullName>
    </submittedName>
</protein>
<evidence type="ECO:0000313" key="3">
    <source>
        <dbReference type="Proteomes" id="UP001169006"/>
    </source>
</evidence>
<name>A0ABT8SV92_9HYPH</name>
<proteinExistence type="predicted"/>
<evidence type="ECO:0000313" key="2">
    <source>
        <dbReference type="EMBL" id="MDO1582359.1"/>
    </source>
</evidence>
<dbReference type="InterPro" id="IPR001155">
    <property type="entry name" value="OxRdtase_FMN_N"/>
</dbReference>
<keyword evidence="3" id="KW-1185">Reference proteome</keyword>
<dbReference type="Pfam" id="PF00724">
    <property type="entry name" value="Oxidored_FMN"/>
    <property type="match status" value="1"/>
</dbReference>
<dbReference type="InterPro" id="IPR013785">
    <property type="entry name" value="Aldolase_TIM"/>
</dbReference>
<reference evidence="2" key="1">
    <citation type="journal article" date="2015" name="Int. J. Syst. Evol. Microbiol.">
        <title>Rhizobium oryzicola sp. nov., potential plant-growth-promoting endophytic bacteria isolated from rice roots.</title>
        <authorList>
            <person name="Zhang X.X."/>
            <person name="Gao J.S."/>
            <person name="Cao Y.H."/>
            <person name="Sheirdil R.A."/>
            <person name="Wang X.C."/>
            <person name="Zhang L."/>
        </authorList>
    </citation>
    <scope>NUCLEOTIDE SEQUENCE</scope>
    <source>
        <strain evidence="2">05753</strain>
    </source>
</reference>
<dbReference type="PANTHER" id="PTHR22893:SF91">
    <property type="entry name" value="NADPH DEHYDROGENASE 2-RELATED"/>
    <property type="match status" value="1"/>
</dbReference>